<dbReference type="AlphaFoldDB" id="A0A6A6IEU0"/>
<feature type="chain" id="PRO_5025604942" description="Apple domain-containing protein" evidence="1">
    <location>
        <begin position="17"/>
        <end position="301"/>
    </location>
</feature>
<dbReference type="Proteomes" id="UP000800094">
    <property type="component" value="Unassembled WGS sequence"/>
</dbReference>
<dbReference type="RefSeq" id="XP_033683945.1">
    <property type="nucleotide sequence ID" value="XM_033835550.1"/>
</dbReference>
<protein>
    <recommendedName>
        <fullName evidence="4">Apple domain-containing protein</fullName>
    </recommendedName>
</protein>
<gene>
    <name evidence="2" type="ORF">BU26DRAFT_604886</name>
</gene>
<evidence type="ECO:0008006" key="4">
    <source>
        <dbReference type="Google" id="ProtNLM"/>
    </source>
</evidence>
<name>A0A6A6IEU0_9PLEO</name>
<feature type="signal peptide" evidence="1">
    <location>
        <begin position="1"/>
        <end position="16"/>
    </location>
</feature>
<keyword evidence="1" id="KW-0732">Signal</keyword>
<dbReference type="EMBL" id="ML987195">
    <property type="protein sequence ID" value="KAF2248941.1"/>
    <property type="molecule type" value="Genomic_DNA"/>
</dbReference>
<reference evidence="2" key="1">
    <citation type="journal article" date="2020" name="Stud. Mycol.">
        <title>101 Dothideomycetes genomes: a test case for predicting lifestyles and emergence of pathogens.</title>
        <authorList>
            <person name="Haridas S."/>
            <person name="Albert R."/>
            <person name="Binder M."/>
            <person name="Bloem J."/>
            <person name="Labutti K."/>
            <person name="Salamov A."/>
            <person name="Andreopoulos B."/>
            <person name="Baker S."/>
            <person name="Barry K."/>
            <person name="Bills G."/>
            <person name="Bluhm B."/>
            <person name="Cannon C."/>
            <person name="Castanera R."/>
            <person name="Culley D."/>
            <person name="Daum C."/>
            <person name="Ezra D."/>
            <person name="Gonzalez J."/>
            <person name="Henrissat B."/>
            <person name="Kuo A."/>
            <person name="Liang C."/>
            <person name="Lipzen A."/>
            <person name="Lutzoni F."/>
            <person name="Magnuson J."/>
            <person name="Mondo S."/>
            <person name="Nolan M."/>
            <person name="Ohm R."/>
            <person name="Pangilinan J."/>
            <person name="Park H.-J."/>
            <person name="Ramirez L."/>
            <person name="Alfaro M."/>
            <person name="Sun H."/>
            <person name="Tritt A."/>
            <person name="Yoshinaga Y."/>
            <person name="Zwiers L.-H."/>
            <person name="Turgeon B."/>
            <person name="Goodwin S."/>
            <person name="Spatafora J."/>
            <person name="Crous P."/>
            <person name="Grigoriev I."/>
        </authorList>
    </citation>
    <scope>NUCLEOTIDE SEQUENCE</scope>
    <source>
        <strain evidence="2">CBS 122368</strain>
    </source>
</reference>
<dbReference type="GeneID" id="54588880"/>
<dbReference type="PANTHER" id="PTHR36578:SF1">
    <property type="entry name" value="APPLE DOMAIN-CONTAINING PROTEIN"/>
    <property type="match status" value="1"/>
</dbReference>
<proteinExistence type="predicted"/>
<evidence type="ECO:0000256" key="1">
    <source>
        <dbReference type="SAM" id="SignalP"/>
    </source>
</evidence>
<organism evidence="2 3">
    <name type="scientific">Trematosphaeria pertusa</name>
    <dbReference type="NCBI Taxonomy" id="390896"/>
    <lineage>
        <taxon>Eukaryota</taxon>
        <taxon>Fungi</taxon>
        <taxon>Dikarya</taxon>
        <taxon>Ascomycota</taxon>
        <taxon>Pezizomycotina</taxon>
        <taxon>Dothideomycetes</taxon>
        <taxon>Pleosporomycetidae</taxon>
        <taxon>Pleosporales</taxon>
        <taxon>Massarineae</taxon>
        <taxon>Trematosphaeriaceae</taxon>
        <taxon>Trematosphaeria</taxon>
    </lineage>
</organism>
<sequence length="301" mass="30932">MLSSVLLLALCGLATASPVGARPKPQEGCTKLLPNSGAPVPGDGSPAAYMNSTNCLWQAAASAPTPAGYTQAFSSRGGAIFDPQGYLTYTVLQTGKYDTDACAAFCNRVAGCAAFNIYAERDPKYELGATCKNPAPATNIACALYSQAISANTTSNSRQWAGNDRAREFESVVVASNGYTLALPAVPGYTLLSALNASAITAPPADNAYMGYSMHASPSSYEPGKCAADCTAKTAFNAAHGIGMACAFFNSYVLVRNGSPEGTACAFYTRAYDAGYATNRGYGGGGEEVAIAQSYTFAVGG</sequence>
<evidence type="ECO:0000313" key="2">
    <source>
        <dbReference type="EMBL" id="KAF2248941.1"/>
    </source>
</evidence>
<evidence type="ECO:0000313" key="3">
    <source>
        <dbReference type="Proteomes" id="UP000800094"/>
    </source>
</evidence>
<dbReference type="OrthoDB" id="271448at2759"/>
<keyword evidence="3" id="KW-1185">Reference proteome</keyword>
<dbReference type="PANTHER" id="PTHR36578">
    <property type="entry name" value="CHROMOSOME 15, WHOLE GENOME SHOTGUN SEQUENCE"/>
    <property type="match status" value="1"/>
</dbReference>
<accession>A0A6A6IEU0</accession>